<dbReference type="AlphaFoldDB" id="A0AAJ1IEJ3"/>
<dbReference type="Proteomes" id="UP001221217">
    <property type="component" value="Unassembled WGS sequence"/>
</dbReference>
<protein>
    <submittedName>
        <fullName evidence="4">Cell division protein ZapB</fullName>
    </submittedName>
</protein>
<sequence>MLTVEQVKSLDGKVKSALDLIESLKNENSMLKSKLDEYKQRVDQLETVVDGFKLEQLEIEEGIKDVLSQLDQLEDQITAPPESSIEPIETQRPSTVEVKAAPQELGIGETVAEPIQPSEPTPAPDQEQPPELEIF</sequence>
<keyword evidence="1 2" id="KW-0175">Coiled coil</keyword>
<name>A0AAJ1IEJ3_9SPIO</name>
<dbReference type="Gene3D" id="1.20.5.340">
    <property type="match status" value="1"/>
</dbReference>
<dbReference type="GO" id="GO:0043093">
    <property type="term" value="P:FtsZ-dependent cytokinesis"/>
    <property type="evidence" value="ECO:0007669"/>
    <property type="project" value="InterPro"/>
</dbReference>
<organism evidence="4 5">
    <name type="scientific">Candidatus Thalassospirochaeta sargassi</name>
    <dbReference type="NCBI Taxonomy" id="3119039"/>
    <lineage>
        <taxon>Bacteria</taxon>
        <taxon>Pseudomonadati</taxon>
        <taxon>Spirochaetota</taxon>
        <taxon>Spirochaetia</taxon>
        <taxon>Spirochaetales</taxon>
        <taxon>Spirochaetaceae</taxon>
        <taxon>Candidatus Thalassospirochaeta</taxon>
    </lineage>
</organism>
<evidence type="ECO:0000256" key="2">
    <source>
        <dbReference type="SAM" id="Coils"/>
    </source>
</evidence>
<evidence type="ECO:0000256" key="1">
    <source>
        <dbReference type="ARBA" id="ARBA00023054"/>
    </source>
</evidence>
<keyword evidence="4" id="KW-0132">Cell division</keyword>
<accession>A0AAJ1IEJ3</accession>
<comment type="caution">
    <text evidence="4">The sequence shown here is derived from an EMBL/GenBank/DDBJ whole genome shotgun (WGS) entry which is preliminary data.</text>
</comment>
<feature type="coiled-coil region" evidence="2">
    <location>
        <begin position="7"/>
        <end position="76"/>
    </location>
</feature>
<reference evidence="4 5" key="1">
    <citation type="submission" date="2022-12" db="EMBL/GenBank/DDBJ databases">
        <title>Metagenome assembled genome from gulf of manar.</title>
        <authorList>
            <person name="Kohli P."/>
            <person name="Pk S."/>
            <person name="Venkata Ramana C."/>
            <person name="Sasikala C."/>
        </authorList>
    </citation>
    <scope>NUCLEOTIDE SEQUENCE [LARGE SCALE GENOMIC DNA]</scope>
    <source>
        <strain evidence="4">JB008</strain>
    </source>
</reference>
<dbReference type="GO" id="GO:0090529">
    <property type="term" value="P:cell septum assembly"/>
    <property type="evidence" value="ECO:0007669"/>
    <property type="project" value="InterPro"/>
</dbReference>
<keyword evidence="4" id="KW-0131">Cell cycle</keyword>
<evidence type="ECO:0000313" key="4">
    <source>
        <dbReference type="EMBL" id="MDC7226704.1"/>
    </source>
</evidence>
<gene>
    <name evidence="4" type="ORF">PQJ61_08055</name>
</gene>
<dbReference type="Pfam" id="PF06005">
    <property type="entry name" value="ZapB"/>
    <property type="match status" value="1"/>
</dbReference>
<dbReference type="InterPro" id="IPR009252">
    <property type="entry name" value="Cell_div_ZapB"/>
</dbReference>
<evidence type="ECO:0000313" key="5">
    <source>
        <dbReference type="Proteomes" id="UP001221217"/>
    </source>
</evidence>
<proteinExistence type="predicted"/>
<feature type="region of interest" description="Disordered" evidence="3">
    <location>
        <begin position="78"/>
        <end position="135"/>
    </location>
</feature>
<dbReference type="EMBL" id="JAQQAL010000016">
    <property type="protein sequence ID" value="MDC7226704.1"/>
    <property type="molecule type" value="Genomic_DNA"/>
</dbReference>
<evidence type="ECO:0000256" key="3">
    <source>
        <dbReference type="SAM" id="MobiDB-lite"/>
    </source>
</evidence>
<dbReference type="GO" id="GO:0005737">
    <property type="term" value="C:cytoplasm"/>
    <property type="evidence" value="ECO:0007669"/>
    <property type="project" value="InterPro"/>
</dbReference>